<dbReference type="RefSeq" id="WP_059285163.1">
    <property type="nucleotide sequence ID" value="NZ_LNQU01000016.1"/>
</dbReference>
<proteinExistence type="predicted"/>
<reference evidence="5 6" key="1">
    <citation type="submission" date="2018-05" db="EMBL/GenBank/DDBJ databases">
        <title>Genomic Encyclopedia of Type Strains, Phase IV (KMG-IV): sequencing the most valuable type-strain genomes for metagenomic binning, comparative biology and taxonomic classification.</title>
        <authorList>
            <person name="Goeker M."/>
        </authorList>
    </citation>
    <scope>NUCLEOTIDE SEQUENCE [LARGE SCALE GENOMIC DNA]</scope>
    <source>
        <strain evidence="5 6">DSM 25134</strain>
    </source>
</reference>
<dbReference type="InterPro" id="IPR016032">
    <property type="entry name" value="Sig_transdc_resp-reg_C-effctor"/>
</dbReference>
<dbReference type="EMBL" id="QJKC01000001">
    <property type="protein sequence ID" value="PXX51067.1"/>
    <property type="molecule type" value="Genomic_DNA"/>
</dbReference>
<dbReference type="Gene3D" id="1.10.10.10">
    <property type="entry name" value="Winged helix-like DNA-binding domain superfamily/Winged helix DNA-binding domain"/>
    <property type="match status" value="1"/>
</dbReference>
<evidence type="ECO:0000313" key="6">
    <source>
        <dbReference type="Proteomes" id="UP000248395"/>
    </source>
</evidence>
<dbReference type="Pfam" id="PF00196">
    <property type="entry name" value="GerE"/>
    <property type="match status" value="1"/>
</dbReference>
<dbReference type="PANTHER" id="PTHR44688">
    <property type="entry name" value="DNA-BINDING TRANSCRIPTIONAL ACTIVATOR DEVR_DOSR"/>
    <property type="match status" value="1"/>
</dbReference>
<dbReference type="AlphaFoldDB" id="A0A318JQY0"/>
<evidence type="ECO:0000256" key="2">
    <source>
        <dbReference type="ARBA" id="ARBA00023125"/>
    </source>
</evidence>
<dbReference type="GO" id="GO:0003677">
    <property type="term" value="F:DNA binding"/>
    <property type="evidence" value="ECO:0007669"/>
    <property type="project" value="UniProtKB-KW"/>
</dbReference>
<evidence type="ECO:0000313" key="5">
    <source>
        <dbReference type="EMBL" id="PXX51067.1"/>
    </source>
</evidence>
<evidence type="ECO:0000256" key="1">
    <source>
        <dbReference type="ARBA" id="ARBA00023015"/>
    </source>
</evidence>
<dbReference type="SUPFAM" id="SSF46894">
    <property type="entry name" value="C-terminal effector domain of the bipartite response regulators"/>
    <property type="match status" value="1"/>
</dbReference>
<dbReference type="CDD" id="cd06170">
    <property type="entry name" value="LuxR_C_like"/>
    <property type="match status" value="1"/>
</dbReference>
<protein>
    <submittedName>
        <fullName evidence="5">LuxR family transcriptional regulator</fullName>
    </submittedName>
</protein>
<dbReference type="OrthoDB" id="343383at2"/>
<comment type="caution">
    <text evidence="5">The sequence shown here is derived from an EMBL/GenBank/DDBJ whole genome shotgun (WGS) entry which is preliminary data.</text>
</comment>
<keyword evidence="1" id="KW-0805">Transcription regulation</keyword>
<keyword evidence="2" id="KW-0238">DNA-binding</keyword>
<dbReference type="InterPro" id="IPR000792">
    <property type="entry name" value="Tscrpt_reg_LuxR_C"/>
</dbReference>
<sequence>MQLAVADLAFHQRLGRLMEKLGEPGFWPALARLLADVITFDTWVVLLFQPEQAPHILADHAANLAAADLFADYRAQLYRIDPFYAFSQQQPASGLYRLDDVAPDSFRDTEYFRQYFSRNVGADELQFLLPIPGQGVLSLSLGSRRRFTDVEIGACQLFSPWLLPLMGKAMRLDAHLTEQLRHNPAERQLRLEDALRQRGEPHLTEREVQVALLVLAGHSTKAVARELGISLDTAKVHRRNLYAKLGVSNQAGLFLLFSAPSAAAAD</sequence>
<dbReference type="Proteomes" id="UP000248395">
    <property type="component" value="Unassembled WGS sequence"/>
</dbReference>
<accession>A0A318JQY0</accession>
<name>A0A318JQY0_9NEIS</name>
<keyword evidence="3" id="KW-0804">Transcription</keyword>
<feature type="domain" description="HTH luxR-type" evidence="4">
    <location>
        <begin position="196"/>
        <end position="261"/>
    </location>
</feature>
<dbReference type="PANTHER" id="PTHR44688:SF16">
    <property type="entry name" value="DNA-BINDING TRANSCRIPTIONAL ACTIVATOR DEVR_DOSR"/>
    <property type="match status" value="1"/>
</dbReference>
<dbReference type="GO" id="GO:0006355">
    <property type="term" value="P:regulation of DNA-templated transcription"/>
    <property type="evidence" value="ECO:0007669"/>
    <property type="project" value="InterPro"/>
</dbReference>
<dbReference type="InterPro" id="IPR036388">
    <property type="entry name" value="WH-like_DNA-bd_sf"/>
</dbReference>
<dbReference type="PRINTS" id="PR00038">
    <property type="entry name" value="HTHLUXR"/>
</dbReference>
<dbReference type="PROSITE" id="PS50043">
    <property type="entry name" value="HTH_LUXR_2"/>
    <property type="match status" value="1"/>
</dbReference>
<evidence type="ECO:0000259" key="4">
    <source>
        <dbReference type="PROSITE" id="PS50043"/>
    </source>
</evidence>
<keyword evidence="6" id="KW-1185">Reference proteome</keyword>
<dbReference type="SMART" id="SM00421">
    <property type="entry name" value="HTH_LUXR"/>
    <property type="match status" value="1"/>
</dbReference>
<organism evidence="5 6">
    <name type="scientific">Aquitalea magnusonii</name>
    <dbReference type="NCBI Taxonomy" id="332411"/>
    <lineage>
        <taxon>Bacteria</taxon>
        <taxon>Pseudomonadati</taxon>
        <taxon>Pseudomonadota</taxon>
        <taxon>Betaproteobacteria</taxon>
        <taxon>Neisseriales</taxon>
        <taxon>Chromobacteriaceae</taxon>
        <taxon>Aquitalea</taxon>
    </lineage>
</organism>
<evidence type="ECO:0000256" key="3">
    <source>
        <dbReference type="ARBA" id="ARBA00023163"/>
    </source>
</evidence>
<gene>
    <name evidence="5" type="ORF">DFR38_101127</name>
</gene>